<evidence type="ECO:0000256" key="2">
    <source>
        <dbReference type="PROSITE-ProRule" id="PRU00723"/>
    </source>
</evidence>
<dbReference type="GO" id="GO:0008157">
    <property type="term" value="F:protein phosphatase 1 binding"/>
    <property type="evidence" value="ECO:0007669"/>
    <property type="project" value="TreeGrafter"/>
</dbReference>
<dbReference type="InterPro" id="IPR017923">
    <property type="entry name" value="TFIIS_N"/>
</dbReference>
<feature type="region of interest" description="Disordered" evidence="3">
    <location>
        <begin position="17"/>
        <end position="39"/>
    </location>
</feature>
<evidence type="ECO:0000256" key="1">
    <source>
        <dbReference type="PROSITE-ProRule" id="PRU00649"/>
    </source>
</evidence>
<dbReference type="PROSITE" id="PS50103">
    <property type="entry name" value="ZF_C3H1"/>
    <property type="match status" value="1"/>
</dbReference>
<dbReference type="SUPFAM" id="SSF47676">
    <property type="entry name" value="Conserved domain common to transcription factors TFIIS, elongin A, CRSP70"/>
    <property type="match status" value="1"/>
</dbReference>
<dbReference type="GO" id="GO:0072357">
    <property type="term" value="C:PTW/PP1 phosphatase complex"/>
    <property type="evidence" value="ECO:0007669"/>
    <property type="project" value="TreeGrafter"/>
</dbReference>
<dbReference type="Proteomes" id="UP001432322">
    <property type="component" value="Unassembled WGS sequence"/>
</dbReference>
<feature type="compositionally biased region" description="Basic residues" evidence="3">
    <location>
        <begin position="487"/>
        <end position="497"/>
    </location>
</feature>
<dbReference type="Pfam" id="PF08711">
    <property type="entry name" value="Med26"/>
    <property type="match status" value="1"/>
</dbReference>
<dbReference type="GO" id="GO:0008270">
    <property type="term" value="F:zinc ion binding"/>
    <property type="evidence" value="ECO:0007669"/>
    <property type="project" value="UniProtKB-KW"/>
</dbReference>
<dbReference type="PROSITE" id="PS51319">
    <property type="entry name" value="TFIIS_N"/>
    <property type="match status" value="1"/>
</dbReference>
<evidence type="ECO:0000259" key="5">
    <source>
        <dbReference type="PROSITE" id="PS51319"/>
    </source>
</evidence>
<organism evidence="6 7">
    <name type="scientific">Pristionchus fissidentatus</name>
    <dbReference type="NCBI Taxonomy" id="1538716"/>
    <lineage>
        <taxon>Eukaryota</taxon>
        <taxon>Metazoa</taxon>
        <taxon>Ecdysozoa</taxon>
        <taxon>Nematoda</taxon>
        <taxon>Chromadorea</taxon>
        <taxon>Rhabditida</taxon>
        <taxon>Rhabditina</taxon>
        <taxon>Diplogasteromorpha</taxon>
        <taxon>Diplogasteroidea</taxon>
        <taxon>Neodiplogasteridae</taxon>
        <taxon>Pristionchus</taxon>
    </lineage>
</organism>
<feature type="domain" description="C3H1-type" evidence="4">
    <location>
        <begin position="929"/>
        <end position="957"/>
    </location>
</feature>
<name>A0AAV5WNP1_9BILA</name>
<feature type="compositionally biased region" description="Basic and acidic residues" evidence="3">
    <location>
        <begin position="372"/>
        <end position="393"/>
    </location>
</feature>
<dbReference type="EMBL" id="BTSY01000006">
    <property type="protein sequence ID" value="GMT31437.1"/>
    <property type="molecule type" value="Genomic_DNA"/>
</dbReference>
<evidence type="ECO:0000313" key="7">
    <source>
        <dbReference type="Proteomes" id="UP001432322"/>
    </source>
</evidence>
<feature type="compositionally biased region" description="Basic and acidic residues" evidence="3">
    <location>
        <begin position="1062"/>
        <end position="1107"/>
    </location>
</feature>
<dbReference type="Gene3D" id="1.20.930.10">
    <property type="entry name" value="Conserved domain common to transcription factors TFIIS, elongin A, CRSP70"/>
    <property type="match status" value="1"/>
</dbReference>
<keyword evidence="2" id="KW-0863">Zinc-finger</keyword>
<sequence>LFQMTSIDPFLDQEYEEDDDMDLGGFGGLAGGSSQPLPQSLQYASVPSSSYTSSPNVYYPPSNFNEIAPTSFYGQSQPPQLHHQPPLGGGYITAIHHPNQPIQYMPGFDSMQHLQQPQQQQVFFLQQPNGGVHQMVLQPSVIVSAHQQQQYQFEQHQELSQHVQSQQQLQPPQSSASDHSYASYTSAAGLYDDGTSDSAPRNFSSADKQVPVLRDPVHSSPIKAVAKTVHKKRPPIEKRVGETDSASAAAVRRISTEEGWKSMNGWLKAAEQDTNKLLQLLGQCREAKVTVTLLRSNDTPKFIRKLSKNHEDGEVRALSLSIVNKWKKVVNTPDVVEEKKEKKPKKEEEDKAETDENEEMKTRSEPVVVRRRSSDEGLPKEKKEKEPKKDKEHRAKAKVYQSKGRSTGLEGDDDAAPAKQKRAANDTSPVAGVPPAKKSSTEKAPVGSAASSATTPPQPKRPLPVKKVTTSSSFMDSLLGPAVPAQSKKRVLQKKPIPRPEVKIPRPVEMGGDHAHEAPRGVVDLLLSPNSDGKVAMEGLFADTSRSLKEEKAPSPSRVAPAPAIFVAEEPEFPAGRRIRFADEKPGGELVEIRFFEIEEGERINVNRYTPEEMKHHEAIMEKEWKKESANAMNEDDDMDEEGEDAGNPWMMPGQPAAPAAEKSVAKWRFVQADWGEEHTAVDYGKGSQMKVIQEERQKNAMMAFYNPNERCSFFDEPENHDVEPAAAAAGLRLRPVIIPAEMTPYEEDEGIDGVAIEEEPAAPAEPAQPAVTDRLKALINGLKSNGLLHDGSVSAAATSAAASPSDPFAAAVAHQPVAIPTTSTYYQEPTGTNGFGQQPNRAHHMIQQEFPGQMQQMQQPMIIQQQLPQPVPGTSGIQVVNMDVHGPGAVHDAGAMPHDAGMGVGGGMGAPGNAPFPPYHPGPGRPFYVSQRPCTFFNSPRGCKFGDRCGFAHIPMDGAGGPPPGGPMGQFRGRGGPMGGGMRGGGDFRGGPRGGPFRGRGGFGGPPPGRGDFGGRDAGGRDIDFRNGRGSWRDERRGGGDHDRRERRRSRSRSRSPSPSRRSERREDRDRDYRGGDRDREREERSHRSSSRRGGDHDVDMRKRDEEPETSSRSAAPPTKSPVVDDDDIDGVPIGSPKA</sequence>
<comment type="subcellular location">
    <subcellularLocation>
        <location evidence="1">Nucleus</location>
    </subcellularLocation>
</comment>
<keyword evidence="7" id="KW-1185">Reference proteome</keyword>
<dbReference type="InterPro" id="IPR035441">
    <property type="entry name" value="TFIIS/LEDGF_dom_sf"/>
</dbReference>
<dbReference type="GO" id="GO:0000785">
    <property type="term" value="C:chromatin"/>
    <property type="evidence" value="ECO:0007669"/>
    <property type="project" value="TreeGrafter"/>
</dbReference>
<keyword evidence="2" id="KW-0862">Zinc</keyword>
<feature type="compositionally biased region" description="Basic and acidic residues" evidence="3">
    <location>
        <begin position="336"/>
        <end position="349"/>
    </location>
</feature>
<feature type="compositionally biased region" description="Basic and acidic residues" evidence="3">
    <location>
        <begin position="498"/>
        <end position="516"/>
    </location>
</feature>
<feature type="region of interest" description="Disordered" evidence="3">
    <location>
        <begin position="153"/>
        <end position="218"/>
    </location>
</feature>
<dbReference type="GO" id="GO:0005634">
    <property type="term" value="C:nucleus"/>
    <property type="evidence" value="ECO:0007669"/>
    <property type="project" value="UniProtKB-SubCell"/>
</dbReference>
<proteinExistence type="predicted"/>
<evidence type="ECO:0000313" key="6">
    <source>
        <dbReference type="EMBL" id="GMT31437.1"/>
    </source>
</evidence>
<dbReference type="PANTHER" id="PTHR46557">
    <property type="entry name" value="SERINE/THREONINE-PROTEIN PHOSPHATASE 1 REGULATORY SUBUNIT 10-RELATED"/>
    <property type="match status" value="1"/>
</dbReference>
<protein>
    <recommendedName>
        <fullName evidence="8">Serine/threonine-protein phosphatase 1 regulatory subunit 10</fullName>
    </recommendedName>
</protein>
<feature type="compositionally biased region" description="Basic residues" evidence="3">
    <location>
        <begin position="1046"/>
        <end position="1055"/>
    </location>
</feature>
<feature type="compositionally biased region" description="Polar residues" evidence="3">
    <location>
        <begin position="196"/>
        <end position="207"/>
    </location>
</feature>
<feature type="compositionally biased region" description="Basic and acidic residues" evidence="3">
    <location>
        <begin position="1014"/>
        <end position="1045"/>
    </location>
</feature>
<evidence type="ECO:0008006" key="8">
    <source>
        <dbReference type="Google" id="ProtNLM"/>
    </source>
</evidence>
<feature type="compositionally biased region" description="Gly residues" evidence="3">
    <location>
        <begin position="976"/>
        <end position="1005"/>
    </location>
</feature>
<feature type="zinc finger region" description="C3H1-type" evidence="2">
    <location>
        <begin position="929"/>
        <end position="957"/>
    </location>
</feature>
<feature type="non-terminal residue" evidence="6">
    <location>
        <position position="1"/>
    </location>
</feature>
<gene>
    <name evidence="6" type="ORF">PFISCL1PPCAC_22734</name>
</gene>
<feature type="domain" description="TFIIS N-terminal" evidence="5">
    <location>
        <begin position="261"/>
        <end position="333"/>
    </location>
</feature>
<feature type="region of interest" description="Disordered" evidence="3">
    <location>
        <begin position="335"/>
        <end position="516"/>
    </location>
</feature>
<feature type="compositionally biased region" description="Low complexity" evidence="3">
    <location>
        <begin position="153"/>
        <end position="175"/>
    </location>
</feature>
<keyword evidence="2" id="KW-0479">Metal-binding</keyword>
<feature type="compositionally biased region" description="Polar residues" evidence="3">
    <location>
        <begin position="176"/>
        <end position="186"/>
    </location>
</feature>
<accession>A0AAV5WNP1</accession>
<keyword evidence="1" id="KW-0539">Nucleus</keyword>
<dbReference type="PANTHER" id="PTHR46557:SF1">
    <property type="entry name" value="SERINE_THREONINE-PROTEIN PHOSPHATASE 1 REGULATORY SUBUNIT 10"/>
    <property type="match status" value="1"/>
</dbReference>
<dbReference type="AlphaFoldDB" id="A0AAV5WNP1"/>
<dbReference type="InterPro" id="IPR000571">
    <property type="entry name" value="Znf_CCCH"/>
</dbReference>
<evidence type="ECO:0000259" key="4">
    <source>
        <dbReference type="PROSITE" id="PS50103"/>
    </source>
</evidence>
<comment type="caution">
    <text evidence="6">The sequence shown here is derived from an EMBL/GenBank/DDBJ whole genome shotgun (WGS) entry which is preliminary data.</text>
</comment>
<evidence type="ECO:0000256" key="3">
    <source>
        <dbReference type="SAM" id="MobiDB-lite"/>
    </source>
</evidence>
<reference evidence="6" key="1">
    <citation type="submission" date="2023-10" db="EMBL/GenBank/DDBJ databases">
        <title>Genome assembly of Pristionchus species.</title>
        <authorList>
            <person name="Yoshida K."/>
            <person name="Sommer R.J."/>
        </authorList>
    </citation>
    <scope>NUCLEOTIDE SEQUENCE</scope>
    <source>
        <strain evidence="6">RS5133</strain>
    </source>
</reference>
<feature type="region of interest" description="Disordered" evidence="3">
    <location>
        <begin position="976"/>
        <end position="1140"/>
    </location>
</feature>